<dbReference type="InterPro" id="IPR009061">
    <property type="entry name" value="DNA-bd_dom_put_sf"/>
</dbReference>
<dbReference type="InterPro" id="IPR019278">
    <property type="entry name" value="DICT_dom"/>
</dbReference>
<dbReference type="PANTHER" id="PTHR30204:SF69">
    <property type="entry name" value="MERR-FAMILY TRANSCRIPTIONAL REGULATOR"/>
    <property type="match status" value="1"/>
</dbReference>
<evidence type="ECO:0000256" key="1">
    <source>
        <dbReference type="ARBA" id="ARBA00022491"/>
    </source>
</evidence>
<dbReference type="GO" id="GO:0003677">
    <property type="term" value="F:DNA binding"/>
    <property type="evidence" value="ECO:0007669"/>
    <property type="project" value="UniProtKB-KW"/>
</dbReference>
<dbReference type="InterPro" id="IPR047057">
    <property type="entry name" value="MerR_fam"/>
</dbReference>
<feature type="region of interest" description="Disordered" evidence="5">
    <location>
        <begin position="243"/>
        <end position="262"/>
    </location>
</feature>
<keyword evidence="2" id="KW-0805">Transcription regulation</keyword>
<dbReference type="Pfam" id="PF10069">
    <property type="entry name" value="DICT"/>
    <property type="match status" value="1"/>
</dbReference>
<organism evidence="7">
    <name type="scientific">metagenome</name>
    <dbReference type="NCBI Taxonomy" id="256318"/>
    <lineage>
        <taxon>unclassified sequences</taxon>
        <taxon>metagenomes</taxon>
    </lineage>
</organism>
<evidence type="ECO:0000259" key="6">
    <source>
        <dbReference type="PROSITE" id="PS50937"/>
    </source>
</evidence>
<proteinExistence type="predicted"/>
<dbReference type="InterPro" id="IPR000551">
    <property type="entry name" value="MerR-type_HTH_dom"/>
</dbReference>
<gene>
    <name evidence="7" type="ORF">NOCA1130189</name>
</gene>
<keyword evidence="3" id="KW-0238">DNA-binding</keyword>
<evidence type="ECO:0000256" key="5">
    <source>
        <dbReference type="SAM" id="MobiDB-lite"/>
    </source>
</evidence>
<keyword evidence="4" id="KW-0804">Transcription</keyword>
<sequence length="283" mass="30666">MHPAPSPLSIGDLAARTGVPIATIRSWESRYGFPSPSRAGGGHRRYAEGDVAAVEEVLAHRRAGLSLEAAVRRATTAPVSPRSVFAEVRRHHPELMPQVLSKATLAALSHAIEDECCARAAVPLLFGGFQRAQFLRHSQDRWAELARTARAAVVFAHSASPAPVAPGVLTEVRLPDDAPLNREWFLVCDAADLPAFLAAVELPRERPVPDGRRTFETLWSVDPQVVRTASRAAAAIADDYRPDWRPAGRPLPETDDPAPASNDLARASALFDRMLGYVEASRT</sequence>
<evidence type="ECO:0000256" key="3">
    <source>
        <dbReference type="ARBA" id="ARBA00023125"/>
    </source>
</evidence>
<dbReference type="EMBL" id="CZKB01000005">
    <property type="protein sequence ID" value="CUR57739.1"/>
    <property type="molecule type" value="Genomic_DNA"/>
</dbReference>
<dbReference type="GO" id="GO:0003700">
    <property type="term" value="F:DNA-binding transcription factor activity"/>
    <property type="evidence" value="ECO:0007669"/>
    <property type="project" value="InterPro"/>
</dbReference>
<reference evidence="7" key="1">
    <citation type="submission" date="2015-08" db="EMBL/GenBank/DDBJ databases">
        <authorList>
            <person name="Babu N.S."/>
            <person name="Beckwith C.J."/>
            <person name="Beseler K.G."/>
            <person name="Brison A."/>
            <person name="Carone J.V."/>
            <person name="Caskin T.P."/>
            <person name="Diamond M."/>
            <person name="Durham M.E."/>
            <person name="Foxe J.M."/>
            <person name="Go M."/>
            <person name="Henderson B.A."/>
            <person name="Jones I.B."/>
            <person name="McGettigan J.A."/>
            <person name="Micheletti S.J."/>
            <person name="Nasrallah M.E."/>
            <person name="Ortiz D."/>
            <person name="Piller C.R."/>
            <person name="Privatt S.R."/>
            <person name="Schneider S.L."/>
            <person name="Sharp S."/>
            <person name="Smith T.C."/>
            <person name="Stanton J.D."/>
            <person name="Ullery H.E."/>
            <person name="Wilson R.J."/>
            <person name="Serrano M.G."/>
            <person name="Buck G."/>
            <person name="Lee V."/>
            <person name="Wang Y."/>
            <person name="Carvalho R."/>
            <person name="Voegtly L."/>
            <person name="Shi R."/>
            <person name="Duckworth R."/>
            <person name="Johnson A."/>
            <person name="Loviza R."/>
            <person name="Walstead R."/>
            <person name="Shah Z."/>
            <person name="Kiflezghi M."/>
            <person name="Wade K."/>
            <person name="Ball S.L."/>
            <person name="Bradley K.W."/>
            <person name="Asai D.J."/>
            <person name="Bowman C.A."/>
            <person name="Russell D.A."/>
            <person name="Pope W.H."/>
            <person name="Jacobs-Sera D."/>
            <person name="Hendrix R.W."/>
            <person name="Hatfull G.F."/>
        </authorList>
    </citation>
    <scope>NUCLEOTIDE SEQUENCE</scope>
</reference>
<keyword evidence="1" id="KW-0678">Repressor</keyword>
<evidence type="ECO:0000256" key="4">
    <source>
        <dbReference type="ARBA" id="ARBA00023163"/>
    </source>
</evidence>
<dbReference type="SMART" id="SM00422">
    <property type="entry name" value="HTH_MERR"/>
    <property type="match status" value="1"/>
</dbReference>
<protein>
    <submittedName>
        <fullName evidence="7">Putative sensor protein</fullName>
    </submittedName>
</protein>
<dbReference type="Gene3D" id="1.10.1660.10">
    <property type="match status" value="1"/>
</dbReference>
<dbReference type="Pfam" id="PF13411">
    <property type="entry name" value="MerR_1"/>
    <property type="match status" value="1"/>
</dbReference>
<feature type="domain" description="HTH merR-type" evidence="6">
    <location>
        <begin position="7"/>
        <end position="76"/>
    </location>
</feature>
<dbReference type="PROSITE" id="PS50937">
    <property type="entry name" value="HTH_MERR_2"/>
    <property type="match status" value="1"/>
</dbReference>
<evidence type="ECO:0000313" key="7">
    <source>
        <dbReference type="EMBL" id="CUR57739.1"/>
    </source>
</evidence>
<dbReference type="PANTHER" id="PTHR30204">
    <property type="entry name" value="REDOX-CYCLING DRUG-SENSING TRANSCRIPTIONAL ACTIVATOR SOXR"/>
    <property type="match status" value="1"/>
</dbReference>
<dbReference type="SUPFAM" id="SSF46955">
    <property type="entry name" value="Putative DNA-binding domain"/>
    <property type="match status" value="1"/>
</dbReference>
<evidence type="ECO:0000256" key="2">
    <source>
        <dbReference type="ARBA" id="ARBA00023015"/>
    </source>
</evidence>
<accession>A0A2P2C6V0</accession>
<name>A0A2P2C6V0_9ZZZZ</name>
<dbReference type="AlphaFoldDB" id="A0A2P2C6V0"/>